<dbReference type="AlphaFoldDB" id="A0AAV9Z6I5"/>
<evidence type="ECO:0000313" key="1">
    <source>
        <dbReference type="EMBL" id="KAK6971931.1"/>
    </source>
</evidence>
<gene>
    <name evidence="1" type="ORF">R3P38DRAFT_3139358</name>
</gene>
<proteinExistence type="predicted"/>
<accession>A0AAV9Z6I5</accession>
<sequence>MPFQHTAEDSGYNSLPNKVVTALRSSIIITMSTAPESTPTRVRLEDNASLSSTGSFEHDLEPSYTFSELNPELASSAWIGHHRVTQRITVERIEYLNGLPSIFPIPKTPTAFVINLHDPAFEILDERTGQFYALDALIGNKDNDSWRGNTGKGAPAVWVTFGPGEKPIPCRRARLGCTGIYVCERVDPRLLDVERRNLDTASQDRFFAAQLPACSVIVHPPTGLKQRTCAYTHIIDGTGVSSAMVNRECPATRTIFVPVDPSIRKAVVVHPQNIAHNHPIPPLKNATGKVDCGKTPAEYDPALHSAQHKRRLVAETKEVACHDGLDITGTLYPSSNLLQPQPYSSKAATISNTVEVAPKNPVSRKRQADEVDLAHIITTARACKAPKRADTEF</sequence>
<dbReference type="EMBL" id="JAWWNJ010000200">
    <property type="protein sequence ID" value="KAK6971931.1"/>
    <property type="molecule type" value="Genomic_DNA"/>
</dbReference>
<name>A0AAV9Z6I5_9AGAR</name>
<organism evidence="1 2">
    <name type="scientific">Favolaschia claudopus</name>
    <dbReference type="NCBI Taxonomy" id="2862362"/>
    <lineage>
        <taxon>Eukaryota</taxon>
        <taxon>Fungi</taxon>
        <taxon>Dikarya</taxon>
        <taxon>Basidiomycota</taxon>
        <taxon>Agaricomycotina</taxon>
        <taxon>Agaricomycetes</taxon>
        <taxon>Agaricomycetidae</taxon>
        <taxon>Agaricales</taxon>
        <taxon>Marasmiineae</taxon>
        <taxon>Mycenaceae</taxon>
        <taxon>Favolaschia</taxon>
    </lineage>
</organism>
<reference evidence="1 2" key="1">
    <citation type="journal article" date="2024" name="J Genomics">
        <title>Draft genome sequencing and assembly of Favolaschia claudopus CIRM-BRFM 2984 isolated from oak limbs.</title>
        <authorList>
            <person name="Navarro D."/>
            <person name="Drula E."/>
            <person name="Chaduli D."/>
            <person name="Cazenave R."/>
            <person name="Ahrendt S."/>
            <person name="Wang J."/>
            <person name="Lipzen A."/>
            <person name="Daum C."/>
            <person name="Barry K."/>
            <person name="Grigoriev I.V."/>
            <person name="Favel A."/>
            <person name="Rosso M.N."/>
            <person name="Martin F."/>
        </authorList>
    </citation>
    <scope>NUCLEOTIDE SEQUENCE [LARGE SCALE GENOMIC DNA]</scope>
    <source>
        <strain evidence="1 2">CIRM-BRFM 2984</strain>
    </source>
</reference>
<dbReference type="Proteomes" id="UP001362999">
    <property type="component" value="Unassembled WGS sequence"/>
</dbReference>
<keyword evidence="2" id="KW-1185">Reference proteome</keyword>
<evidence type="ECO:0000313" key="2">
    <source>
        <dbReference type="Proteomes" id="UP001362999"/>
    </source>
</evidence>
<protein>
    <submittedName>
        <fullName evidence="1">Uncharacterized protein</fullName>
    </submittedName>
</protein>
<comment type="caution">
    <text evidence="1">The sequence shown here is derived from an EMBL/GenBank/DDBJ whole genome shotgun (WGS) entry which is preliminary data.</text>
</comment>